<dbReference type="PANTHER" id="PTHR34351:SF1">
    <property type="entry name" value="SLR1927 PROTEIN"/>
    <property type="match status" value="1"/>
</dbReference>
<evidence type="ECO:0000256" key="1">
    <source>
        <dbReference type="SAM" id="Phobius"/>
    </source>
</evidence>
<dbReference type="AlphaFoldDB" id="A0A263CYT4"/>
<accession>A0A263CYT4</accession>
<proteinExistence type="predicted"/>
<keyword evidence="1" id="KW-1133">Transmembrane helix</keyword>
<protein>
    <submittedName>
        <fullName evidence="3">DUF58 domain-containing protein</fullName>
    </submittedName>
</protein>
<feature type="domain" description="DUF58" evidence="2">
    <location>
        <begin position="191"/>
        <end position="315"/>
    </location>
</feature>
<dbReference type="Pfam" id="PF01882">
    <property type="entry name" value="DUF58"/>
    <property type="match status" value="1"/>
</dbReference>
<dbReference type="PANTHER" id="PTHR34351">
    <property type="entry name" value="SLR1927 PROTEIN-RELATED"/>
    <property type="match status" value="1"/>
</dbReference>
<dbReference type="OrthoDB" id="9812729at2"/>
<keyword evidence="1" id="KW-0812">Transmembrane</keyword>
<reference evidence="3 4" key="1">
    <citation type="submission" date="2017-07" db="EMBL/GenBank/DDBJ databases">
        <title>Amycolatopsis antarcticus sp. nov., isolated from the surface of an Antarcticus brown macroalga.</title>
        <authorList>
            <person name="Wang J."/>
            <person name="Leiva S."/>
            <person name="Huang J."/>
            <person name="Huang Y."/>
        </authorList>
    </citation>
    <scope>NUCLEOTIDE SEQUENCE [LARGE SCALE GENOMIC DNA]</scope>
    <source>
        <strain evidence="3 4">AU-G6</strain>
    </source>
</reference>
<dbReference type="InParanoid" id="A0A263CYT4"/>
<feature type="transmembrane region" description="Helical" evidence="1">
    <location>
        <begin position="31"/>
        <end position="48"/>
    </location>
</feature>
<evidence type="ECO:0000259" key="2">
    <source>
        <dbReference type="Pfam" id="PF01882"/>
    </source>
</evidence>
<dbReference type="Proteomes" id="UP000242444">
    <property type="component" value="Unassembled WGS sequence"/>
</dbReference>
<comment type="caution">
    <text evidence="3">The sequence shown here is derived from an EMBL/GenBank/DDBJ whole genome shotgun (WGS) entry which is preliminary data.</text>
</comment>
<evidence type="ECO:0000313" key="3">
    <source>
        <dbReference type="EMBL" id="OZM71324.1"/>
    </source>
</evidence>
<sequence>MRLTGRGIALLVSAVCLLGFGQWTGFPLLSLLGATLLGAVAAAALVLIRQPAVGIRRAVYPDRVERGRPALAQLQVANPNTSRLAGLLATDGEGGGERTIRIRPLLPGAEATYHYELPTGVRGRMTVGPLTVHRVDLFGLARNSRPAGGTVTLRVHPRQWPAHALVGGHPRHHHETTSIDDSLRGSIDLTDVREYVPGDEVRLMHWKATARTGRLMVRDLADPEQPRFTVLLDTRPDSLPGNDFEEAVDVAASLLAASARAGHHSRLAASGGTDLPTSGGPRAARSLLDELCDLGQDGERGAALVPAALTTGRTGGGCLAVVTAAAADLGSLALLRRRYGTVFVIALSADGRPPAAAGMKVLAARSAEEAIRRWNEVTT</sequence>
<dbReference type="EMBL" id="NKYE01000014">
    <property type="protein sequence ID" value="OZM71324.1"/>
    <property type="molecule type" value="Genomic_DNA"/>
</dbReference>
<organism evidence="3 4">
    <name type="scientific">Amycolatopsis antarctica</name>
    <dbReference type="NCBI Taxonomy" id="1854586"/>
    <lineage>
        <taxon>Bacteria</taxon>
        <taxon>Bacillati</taxon>
        <taxon>Actinomycetota</taxon>
        <taxon>Actinomycetes</taxon>
        <taxon>Pseudonocardiales</taxon>
        <taxon>Pseudonocardiaceae</taxon>
        <taxon>Amycolatopsis</taxon>
    </lineage>
</organism>
<evidence type="ECO:0000313" key="4">
    <source>
        <dbReference type="Proteomes" id="UP000242444"/>
    </source>
</evidence>
<keyword evidence="4" id="KW-1185">Reference proteome</keyword>
<keyword evidence="1" id="KW-0472">Membrane</keyword>
<name>A0A263CYT4_9PSEU</name>
<gene>
    <name evidence="3" type="ORF">CFN78_21290</name>
</gene>
<dbReference type="RefSeq" id="WP_094864627.1">
    <property type="nucleotide sequence ID" value="NZ_NKYE01000014.1"/>
</dbReference>
<dbReference type="InterPro" id="IPR002881">
    <property type="entry name" value="DUF58"/>
</dbReference>